<sequence>MLQTAPPRGHRALLPPSWPGKPAAATRWGRDGGRGQNHRAWALLGRPSPPQHLCCSAPRIPSHPNTPAAQHPEFPATATPTHHPNTPAAQHPEFPATTTSLQLSTPNSQLLQHPCSPATRIPSRRSTPVSRHPKFPATTTPQHPSTLNSQPQKHPSIPAAAVLQAPVHPRHTPAFSAPASAQHSTPLPARVSSPLPAPGHTMQGCSKSSLLTSGHRRLTRQELPNRSEVGSTTPCRLVKSFSVSPSKFPHSPATRPWYRGSSFTYTRVPGGEREVGSGVCWGEG</sequence>
<evidence type="ECO:0000256" key="1">
    <source>
        <dbReference type="SAM" id="MobiDB-lite"/>
    </source>
</evidence>
<feature type="region of interest" description="Disordered" evidence="1">
    <location>
        <begin position="1"/>
        <end position="35"/>
    </location>
</feature>
<feature type="compositionally biased region" description="Polar residues" evidence="1">
    <location>
        <begin position="137"/>
        <end position="153"/>
    </location>
</feature>
<evidence type="ECO:0000313" key="3">
    <source>
        <dbReference type="Proteomes" id="UP000694404"/>
    </source>
</evidence>
<protein>
    <submittedName>
        <fullName evidence="2">Uncharacterized protein</fullName>
    </submittedName>
</protein>
<evidence type="ECO:0000313" key="2">
    <source>
        <dbReference type="Ensembl" id="ENSCABP00000014246.1"/>
    </source>
</evidence>
<feature type="compositionally biased region" description="Low complexity" evidence="1">
    <location>
        <begin position="71"/>
        <end position="92"/>
    </location>
</feature>
<accession>A0A8C0GXW8</accession>
<name>A0A8C0GXW8_CHEAB</name>
<dbReference type="AlphaFoldDB" id="A0A8C0GXW8"/>
<proteinExistence type="predicted"/>
<dbReference type="Ensembl" id="ENSCABT00000015609.1">
    <property type="protein sequence ID" value="ENSCABP00000014246.1"/>
    <property type="gene ID" value="ENSCABG00000010634.1"/>
</dbReference>
<reference evidence="2" key="1">
    <citation type="submission" date="2025-08" db="UniProtKB">
        <authorList>
            <consortium name="Ensembl"/>
        </authorList>
    </citation>
    <scope>IDENTIFICATION</scope>
</reference>
<reference evidence="2" key="2">
    <citation type="submission" date="2025-09" db="UniProtKB">
        <authorList>
            <consortium name="Ensembl"/>
        </authorList>
    </citation>
    <scope>IDENTIFICATION</scope>
</reference>
<dbReference type="Proteomes" id="UP000694404">
    <property type="component" value="Unplaced"/>
</dbReference>
<keyword evidence="3" id="KW-1185">Reference proteome</keyword>
<organism evidence="2 3">
    <name type="scientific">Chelonoidis abingdonii</name>
    <name type="common">Abingdon island giant tortoise</name>
    <name type="synonym">Testudo abingdonii</name>
    <dbReference type="NCBI Taxonomy" id="106734"/>
    <lineage>
        <taxon>Eukaryota</taxon>
        <taxon>Metazoa</taxon>
        <taxon>Chordata</taxon>
        <taxon>Craniata</taxon>
        <taxon>Vertebrata</taxon>
        <taxon>Euteleostomi</taxon>
        <taxon>Archelosauria</taxon>
        <taxon>Testudinata</taxon>
        <taxon>Testudines</taxon>
        <taxon>Cryptodira</taxon>
        <taxon>Durocryptodira</taxon>
        <taxon>Testudinoidea</taxon>
        <taxon>Testudinidae</taxon>
        <taxon>Chelonoidis</taxon>
    </lineage>
</organism>
<feature type="region of interest" description="Disordered" evidence="1">
    <location>
        <begin position="58"/>
        <end position="155"/>
    </location>
</feature>
<feature type="compositionally biased region" description="Polar residues" evidence="1">
    <location>
        <begin position="96"/>
        <end position="111"/>
    </location>
</feature>
<feature type="region of interest" description="Disordered" evidence="1">
    <location>
        <begin position="170"/>
        <end position="208"/>
    </location>
</feature>